<protein>
    <submittedName>
        <fullName evidence="4">Anterior gradient 3-like</fullName>
    </submittedName>
</protein>
<evidence type="ECO:0000313" key="4">
    <source>
        <dbReference type="EMBL" id="CAH2306305.1"/>
    </source>
</evidence>
<feature type="compositionally biased region" description="Low complexity" evidence="3">
    <location>
        <begin position="89"/>
        <end position="102"/>
    </location>
</feature>
<dbReference type="EMBL" id="OW240918">
    <property type="protein sequence ID" value="CAH2306305.1"/>
    <property type="molecule type" value="Genomic_DNA"/>
</dbReference>
<dbReference type="PANTHER" id="PTHR15337:SF24">
    <property type="entry name" value="ANTERIOR GRADIENT PROTEIN 1"/>
    <property type="match status" value="1"/>
</dbReference>
<keyword evidence="1" id="KW-0732">Signal</keyword>
<evidence type="ECO:0000256" key="1">
    <source>
        <dbReference type="ARBA" id="ARBA00022729"/>
    </source>
</evidence>
<proteinExistence type="inferred from homology"/>
<gene>
    <name evidence="4" type="ORF">PECUL_23A046778</name>
</gene>
<dbReference type="AlphaFoldDB" id="A0AAD1WEN6"/>
<organism evidence="4 5">
    <name type="scientific">Pelobates cultripes</name>
    <name type="common">Western spadefoot toad</name>
    <dbReference type="NCBI Taxonomy" id="61616"/>
    <lineage>
        <taxon>Eukaryota</taxon>
        <taxon>Metazoa</taxon>
        <taxon>Chordata</taxon>
        <taxon>Craniata</taxon>
        <taxon>Vertebrata</taxon>
        <taxon>Euteleostomi</taxon>
        <taxon>Amphibia</taxon>
        <taxon>Batrachia</taxon>
        <taxon>Anura</taxon>
        <taxon>Pelobatoidea</taxon>
        <taxon>Pelobatidae</taxon>
        <taxon>Pelobates</taxon>
    </lineage>
</organism>
<dbReference type="GO" id="GO:0002162">
    <property type="term" value="F:dystroglycan binding"/>
    <property type="evidence" value="ECO:0007669"/>
    <property type="project" value="TreeGrafter"/>
</dbReference>
<dbReference type="Proteomes" id="UP001295444">
    <property type="component" value="Chromosome 07"/>
</dbReference>
<name>A0AAD1WEN6_PELCU</name>
<dbReference type="Gene3D" id="3.40.30.10">
    <property type="entry name" value="Glutaredoxin"/>
    <property type="match status" value="1"/>
</dbReference>
<dbReference type="FunFam" id="3.40.30.10:FF:000036">
    <property type="entry name" value="anterior gradient protein 2 homolog"/>
    <property type="match status" value="1"/>
</dbReference>
<comment type="similarity">
    <text evidence="2">Belongs to the AGR family.</text>
</comment>
<sequence>MPSVRNLGFPESLKKTKKRVWNGASGKKSRNRALTALGFYSTHHLRALLPLPETAIQLSGIMRSTLSLCCLALLCFALAEGALRKPKKTAPAPDATANATPKAEPEESGTPVTVPKTLSRGWGDSINWVQTYEEALAKSRGTKKPLMVIHHLEDCPYSQALKEAFSADPMAQKLAQEDFVMLNVVHPVADDNQSPDGHYVPRIIFVDPSMTVRTDLAGRYGNRLYAYEAGDIPELVTNMKKAKILLHTEL</sequence>
<dbReference type="SUPFAM" id="SSF52833">
    <property type="entry name" value="Thioredoxin-like"/>
    <property type="match status" value="1"/>
</dbReference>
<dbReference type="Pfam" id="PF13899">
    <property type="entry name" value="Thioredoxin_7"/>
    <property type="match status" value="1"/>
</dbReference>
<dbReference type="GO" id="GO:0005783">
    <property type="term" value="C:endoplasmic reticulum"/>
    <property type="evidence" value="ECO:0007669"/>
    <property type="project" value="TreeGrafter"/>
</dbReference>
<accession>A0AAD1WEN6</accession>
<dbReference type="PANTHER" id="PTHR15337">
    <property type="entry name" value="ANTERIOR GRADIENT PROTEIN-RELATED"/>
    <property type="match status" value="1"/>
</dbReference>
<keyword evidence="5" id="KW-1185">Reference proteome</keyword>
<evidence type="ECO:0000313" key="5">
    <source>
        <dbReference type="Proteomes" id="UP001295444"/>
    </source>
</evidence>
<feature type="region of interest" description="Disordered" evidence="3">
    <location>
        <begin position="87"/>
        <end position="118"/>
    </location>
</feature>
<evidence type="ECO:0000256" key="2">
    <source>
        <dbReference type="ARBA" id="ARBA00038124"/>
    </source>
</evidence>
<dbReference type="InterPro" id="IPR036249">
    <property type="entry name" value="Thioredoxin-like_sf"/>
</dbReference>
<dbReference type="InterPro" id="IPR051099">
    <property type="entry name" value="AGR/TXD"/>
</dbReference>
<reference evidence="4" key="1">
    <citation type="submission" date="2022-03" db="EMBL/GenBank/DDBJ databases">
        <authorList>
            <person name="Alioto T."/>
            <person name="Alioto T."/>
            <person name="Gomez Garrido J."/>
        </authorList>
    </citation>
    <scope>NUCLEOTIDE SEQUENCE</scope>
</reference>
<evidence type="ECO:0000256" key="3">
    <source>
        <dbReference type="SAM" id="MobiDB-lite"/>
    </source>
</evidence>